<dbReference type="AlphaFoldDB" id="L0EFR4"/>
<keyword evidence="3 4" id="KW-0479">Metal-binding</keyword>
<dbReference type="SUPFAM" id="SSF102705">
    <property type="entry name" value="NIF3 (NGG1p interacting factor 3)-like"/>
    <property type="match status" value="1"/>
</dbReference>
<dbReference type="HOGENOM" id="CLU_037423_1_0_9"/>
<dbReference type="FunFam" id="3.30.70.120:FF:000006">
    <property type="entry name" value="GTP cyclohydrolase 1 type 2 homolog"/>
    <property type="match status" value="1"/>
</dbReference>
<dbReference type="InterPro" id="IPR015867">
    <property type="entry name" value="N-reg_PII/ATP_PRibTrfase_C"/>
</dbReference>
<evidence type="ECO:0000256" key="2">
    <source>
        <dbReference type="ARBA" id="ARBA00022112"/>
    </source>
</evidence>
<dbReference type="eggNOG" id="COG0327">
    <property type="taxonomic scope" value="Bacteria"/>
</dbReference>
<dbReference type="PANTHER" id="PTHR13799">
    <property type="entry name" value="NGG1 INTERACTING FACTOR 3"/>
    <property type="match status" value="1"/>
</dbReference>
<dbReference type="GO" id="GO:0005737">
    <property type="term" value="C:cytoplasm"/>
    <property type="evidence" value="ECO:0007669"/>
    <property type="project" value="TreeGrafter"/>
</dbReference>
<feature type="binding site" evidence="5">
    <location>
        <position position="331"/>
    </location>
    <ligand>
        <name>a divalent metal cation</name>
        <dbReference type="ChEBI" id="CHEBI:60240"/>
        <label>1</label>
    </ligand>
</feature>
<evidence type="ECO:0000256" key="3">
    <source>
        <dbReference type="ARBA" id="ARBA00022723"/>
    </source>
</evidence>
<keyword evidence="7" id="KW-1185">Reference proteome</keyword>
<feature type="binding site" evidence="5">
    <location>
        <position position="67"/>
    </location>
    <ligand>
        <name>a divalent metal cation</name>
        <dbReference type="ChEBI" id="CHEBI:60240"/>
        <label>1</label>
    </ligand>
</feature>
<feature type="binding site" evidence="5">
    <location>
        <position position="334"/>
    </location>
    <ligand>
        <name>a divalent metal cation</name>
        <dbReference type="ChEBI" id="CHEBI:60240"/>
        <label>1</label>
    </ligand>
</feature>
<sequence>MFASGQFVVQLMERFAPRRLAVEGDRIGLQVGTLQKEIRKALVALDVTDAVVDEAIAAGVDLIIAHHAVIYRPLPAIDTSTPAGRIYEKLIKNDIAVYVAHTNLDTAEGGMNDWMAVALGMESEGCLEEVHVDPLLKLVVYVPETHRRQVQEAVWQAGAGQIGEYDCCSFELEGTGTFRPGEGTNPHIGTTGKLERVKEFRIETILPESLKGAVVQAMLKAHPYEEPAYDLFPLKLQGKASGLGRFGRLKEPVTLEAFARHVKEAFDVPFVRVVGDPDRVVRRAAVLGGSGARYMRHALRAGADVFVTGDIDYHTAHDALAVGLAIVDPGHNAEKIMKAKTAERLAADLAAAGYLTEVIPSAVPTEPFRLV</sequence>
<dbReference type="Proteomes" id="UP000010795">
    <property type="component" value="Chromosome"/>
</dbReference>
<dbReference type="GO" id="GO:0046872">
    <property type="term" value="F:metal ion binding"/>
    <property type="evidence" value="ECO:0007669"/>
    <property type="project" value="UniProtKB-UniRule"/>
</dbReference>
<evidence type="ECO:0000256" key="1">
    <source>
        <dbReference type="ARBA" id="ARBA00006964"/>
    </source>
</evidence>
<feature type="binding site" evidence="5">
    <location>
        <position position="66"/>
    </location>
    <ligand>
        <name>a divalent metal cation</name>
        <dbReference type="ChEBI" id="CHEBI:60240"/>
        <label>1</label>
    </ligand>
</feature>
<feature type="binding site" evidence="5">
    <location>
        <position position="105"/>
    </location>
    <ligand>
        <name>a divalent metal cation</name>
        <dbReference type="ChEBI" id="CHEBI:60240"/>
        <label>1</label>
    </ligand>
</feature>
<name>L0EFR4_THECK</name>
<accession>L0EFR4</accession>
<dbReference type="FunFam" id="3.40.1390.30:FF:000001">
    <property type="entry name" value="GTP cyclohydrolase 1 type 2"/>
    <property type="match status" value="1"/>
</dbReference>
<organism evidence="6 7">
    <name type="scientific">Thermobacillus composti (strain DSM 18247 / JCM 13945 / KWC4)</name>
    <dbReference type="NCBI Taxonomy" id="717605"/>
    <lineage>
        <taxon>Bacteria</taxon>
        <taxon>Bacillati</taxon>
        <taxon>Bacillota</taxon>
        <taxon>Bacilli</taxon>
        <taxon>Bacillales</taxon>
        <taxon>Paenibacillaceae</taxon>
        <taxon>Thermobacillus</taxon>
    </lineage>
</organism>
<dbReference type="OrthoDB" id="9792792at2"/>
<evidence type="ECO:0000256" key="5">
    <source>
        <dbReference type="PIRSR" id="PIRSR602678-1"/>
    </source>
</evidence>
<dbReference type="InterPro" id="IPR036069">
    <property type="entry name" value="DUF34/NIF3_sf"/>
</dbReference>
<dbReference type="PIRSF" id="PIRSF037489">
    <property type="entry name" value="UCP037489_NIF3_YqfO"/>
    <property type="match status" value="1"/>
</dbReference>
<evidence type="ECO:0000313" key="7">
    <source>
        <dbReference type="Proteomes" id="UP000010795"/>
    </source>
</evidence>
<dbReference type="Pfam" id="PF01784">
    <property type="entry name" value="DUF34_NIF3"/>
    <property type="match status" value="1"/>
</dbReference>
<reference evidence="7" key="1">
    <citation type="submission" date="2012-01" db="EMBL/GenBank/DDBJ databases">
        <title>Complete sequence of chromosome of Thermobacillus composti KWC4.</title>
        <authorList>
            <person name="Lucas S."/>
            <person name="Han J."/>
            <person name="Lapidus A."/>
            <person name="Cheng J.-F."/>
            <person name="Goodwin L."/>
            <person name="Pitluck S."/>
            <person name="Peters L."/>
            <person name="Ovchinnikova G."/>
            <person name="Teshima H."/>
            <person name="Detter J.C."/>
            <person name="Han C."/>
            <person name="Tapia R."/>
            <person name="Land M."/>
            <person name="Hauser L."/>
            <person name="Kyrpides N."/>
            <person name="Ivanova N."/>
            <person name="Pagani I."/>
            <person name="Anderson I."/>
            <person name="Woyke T."/>
        </authorList>
    </citation>
    <scope>NUCLEOTIDE SEQUENCE [LARGE SCALE GENOMIC DNA]</scope>
    <source>
        <strain evidence="7">DSM 18247 / JCM 13945 / KWC4</strain>
    </source>
</reference>
<evidence type="ECO:0000313" key="6">
    <source>
        <dbReference type="EMBL" id="AGA58464.1"/>
    </source>
</evidence>
<evidence type="ECO:0000256" key="4">
    <source>
        <dbReference type="PIRNR" id="PIRNR037489"/>
    </source>
</evidence>
<dbReference type="Gene3D" id="3.40.1390.30">
    <property type="entry name" value="NIF3 (NGG1p interacting factor 3)-like"/>
    <property type="match status" value="1"/>
</dbReference>
<comment type="similarity">
    <text evidence="1 4">Belongs to the GTP cyclohydrolase I type 2/NIF3 family.</text>
</comment>
<dbReference type="Gene3D" id="3.30.70.120">
    <property type="match status" value="1"/>
</dbReference>
<dbReference type="KEGG" id="tco:Theco_2354"/>
<dbReference type="PANTHER" id="PTHR13799:SF14">
    <property type="entry name" value="GTP CYCLOHYDROLASE 1 TYPE 2 HOMOLOG"/>
    <property type="match status" value="1"/>
</dbReference>
<dbReference type="InterPro" id="IPR017221">
    <property type="entry name" value="DUF34/NIF3_bac"/>
</dbReference>
<dbReference type="STRING" id="717605.Theco_2354"/>
<dbReference type="EMBL" id="CP003255">
    <property type="protein sequence ID" value="AGA58464.1"/>
    <property type="molecule type" value="Genomic_DNA"/>
</dbReference>
<dbReference type="NCBIfam" id="TIGR00486">
    <property type="entry name" value="YbgI_SA1388"/>
    <property type="match status" value="1"/>
</dbReference>
<gene>
    <name evidence="6" type="ordered locus">Theco_2354</name>
</gene>
<protein>
    <recommendedName>
        <fullName evidence="2 4">GTP cyclohydrolase 1 type 2 homolog</fullName>
    </recommendedName>
</protein>
<dbReference type="RefSeq" id="WP_015255208.1">
    <property type="nucleotide sequence ID" value="NC_019897.1"/>
</dbReference>
<proteinExistence type="inferred from homology"/>
<dbReference type="InterPro" id="IPR002678">
    <property type="entry name" value="DUF34/NIF3"/>
</dbReference>